<keyword evidence="3" id="KW-0812">Transmembrane</keyword>
<dbReference type="GeneID" id="74913002"/>
<proteinExistence type="inferred from homology"/>
<comment type="caution">
    <text evidence="5">The sequence shown here is derived from an EMBL/GenBank/DDBJ whole genome shotgun (WGS) entry which is preliminary data.</text>
</comment>
<organism evidence="5 6">
    <name type="scientific">Fructilactobacillus fructivorans</name>
    <dbReference type="NCBI Taxonomy" id="1614"/>
    <lineage>
        <taxon>Bacteria</taxon>
        <taxon>Bacillati</taxon>
        <taxon>Bacillota</taxon>
        <taxon>Bacilli</taxon>
        <taxon>Lactobacillales</taxon>
        <taxon>Lactobacillaceae</taxon>
        <taxon>Fructilactobacillus</taxon>
    </lineage>
</organism>
<dbReference type="EMBL" id="JOJZ01000009">
    <property type="protein sequence ID" value="KID42384.1"/>
    <property type="molecule type" value="Genomic_DNA"/>
</dbReference>
<evidence type="ECO:0000256" key="3">
    <source>
        <dbReference type="SAM" id="Phobius"/>
    </source>
</evidence>
<dbReference type="RefSeq" id="WP_039143463.1">
    <property type="nucleotide sequence ID" value="NZ_JOJZ01000009.1"/>
</dbReference>
<keyword evidence="2" id="KW-0378">Hydrolase</keyword>
<gene>
    <name evidence="5" type="ORF">LfDm3_0313</name>
</gene>
<evidence type="ECO:0000313" key="6">
    <source>
        <dbReference type="Proteomes" id="UP000031397"/>
    </source>
</evidence>
<dbReference type="Proteomes" id="UP000031397">
    <property type="component" value="Unassembled WGS sequence"/>
</dbReference>
<dbReference type="OrthoDB" id="8617387at2"/>
<evidence type="ECO:0000313" key="5">
    <source>
        <dbReference type="EMBL" id="KID42384.1"/>
    </source>
</evidence>
<dbReference type="Gene3D" id="3.60.60.10">
    <property type="entry name" value="Penicillin V Acylase, Chain A"/>
    <property type="match status" value="1"/>
</dbReference>
<comment type="similarity">
    <text evidence="1">Belongs to the peptidase C59 family.</text>
</comment>
<keyword evidence="3" id="KW-0472">Membrane</keyword>
<feature type="transmembrane region" description="Helical" evidence="3">
    <location>
        <begin position="7"/>
        <end position="27"/>
    </location>
</feature>
<dbReference type="GO" id="GO:0016787">
    <property type="term" value="F:hydrolase activity"/>
    <property type="evidence" value="ECO:0007669"/>
    <property type="project" value="UniProtKB-KW"/>
</dbReference>
<dbReference type="PANTHER" id="PTHR35527:SF2">
    <property type="entry name" value="HYDROLASE"/>
    <property type="match status" value="1"/>
</dbReference>
<dbReference type="InterPro" id="IPR029055">
    <property type="entry name" value="Ntn_hydrolases_N"/>
</dbReference>
<name>A0A0C1M7G7_9LACO</name>
<accession>A0A0C1M7G7</accession>
<protein>
    <recommendedName>
        <fullName evidence="4">Choloylglycine hydrolase/NAAA C-terminal domain-containing protein</fullName>
    </recommendedName>
</protein>
<evidence type="ECO:0000259" key="4">
    <source>
        <dbReference type="Pfam" id="PF02275"/>
    </source>
</evidence>
<dbReference type="AlphaFoldDB" id="A0A0C1M7G7"/>
<feature type="domain" description="Choloylglycine hydrolase/NAAA C-terminal" evidence="4">
    <location>
        <begin position="93"/>
        <end position="284"/>
    </location>
</feature>
<keyword evidence="6" id="KW-1185">Reference proteome</keyword>
<dbReference type="InterPro" id="IPR052193">
    <property type="entry name" value="Peptidase_C59"/>
</dbReference>
<evidence type="ECO:0000256" key="1">
    <source>
        <dbReference type="ARBA" id="ARBA00006625"/>
    </source>
</evidence>
<reference evidence="5 6" key="1">
    <citation type="submission" date="2014-06" db="EMBL/GenBank/DDBJ databases">
        <title>Functional and comparative genomic analyses of the Drosophila gut microbiota identify candidate symbiosis factors.</title>
        <authorList>
            <person name="Newell P.D."/>
            <person name="Chaston J.M."/>
            <person name="Douglas A.E."/>
        </authorList>
    </citation>
    <scope>NUCLEOTIDE SEQUENCE [LARGE SCALE GENOMIC DNA]</scope>
    <source>
        <strain evidence="5 6">DmCS_002</strain>
    </source>
</reference>
<dbReference type="SUPFAM" id="SSF56235">
    <property type="entry name" value="N-terminal nucleophile aminohydrolases (Ntn hydrolases)"/>
    <property type="match status" value="1"/>
</dbReference>
<evidence type="ECO:0000256" key="2">
    <source>
        <dbReference type="ARBA" id="ARBA00022801"/>
    </source>
</evidence>
<dbReference type="Pfam" id="PF02275">
    <property type="entry name" value="CBAH"/>
    <property type="match status" value="1"/>
</dbReference>
<keyword evidence="3" id="KW-1133">Transmembrane helix</keyword>
<sequence length="352" mass="39495">MKKTIKYVILVVIAILVVVVLGLFFLFHDELSTLNSVKEVNGYPMYEMTYKNDYGLDKLLKKGASNDQELVQFASKQLLKGLPLKIDIPKVACTTFSATTPNGQHLFGRNFDLEYSPSMVVKTAPKDGYKSISMVDLKFLGLDKQAMNHFSDKVISLAAPYIPFDGINEKGVSAAVLWVPDKVTNQQTGKPDITTSVAIRMILDKAKDTNQAIALLKKYDMHASADGCYHFQLNDAKGHSAVVEYENNKMSVIPQTGNHQVLTNFYETPGSKYHHGIGFDRYNVANDHLNQSHGIETEKQGLQLLNDVHDGPHMPYKDDDPTQWTVLYNNSKKTMTVVTGANFKKQYHYHVN</sequence>
<dbReference type="InterPro" id="IPR029132">
    <property type="entry name" value="CBAH/NAAA_C"/>
</dbReference>
<dbReference type="PANTHER" id="PTHR35527">
    <property type="entry name" value="CHOLOYLGLYCINE HYDROLASE"/>
    <property type="match status" value="1"/>
</dbReference>
<dbReference type="PATRIC" id="fig|1614.7.peg.303"/>